<keyword evidence="8" id="KW-0131">Cell cycle</keyword>
<sequence length="89" mass="9255">GGILLEKLIIQGGNRLEGRVRVSSAKNAVLPIIAGTLLASTPSKLLEIPNLEDVGTICQVIESLGVKIARNNADGEIVFDASTFSVAPT</sequence>
<keyword evidence="4" id="KW-0132">Cell division</keyword>
<accession>W1XRH4</accession>
<protein>
    <recommendedName>
        <fullName evidence="12">UDP-N-acetylglucosamine 1-carboxyvinyltransferase</fullName>
        <ecNumber evidence="11">2.5.1.7</ecNumber>
    </recommendedName>
    <alternativeName>
        <fullName evidence="13">Enoylpyruvate transferase</fullName>
    </alternativeName>
    <alternativeName>
        <fullName evidence="14">UDP-N-acetylglucosamine enolpyruvyl transferase</fullName>
    </alternativeName>
</protein>
<evidence type="ECO:0000256" key="8">
    <source>
        <dbReference type="ARBA" id="ARBA00023306"/>
    </source>
</evidence>
<evidence type="ECO:0000256" key="7">
    <source>
        <dbReference type="ARBA" id="ARBA00022984"/>
    </source>
</evidence>
<feature type="non-terminal residue" evidence="17">
    <location>
        <position position="1"/>
    </location>
</feature>
<dbReference type="InterPro" id="IPR013792">
    <property type="entry name" value="RNA3'P_cycl/enolpyr_Trfase_a/b"/>
</dbReference>
<evidence type="ECO:0000256" key="15">
    <source>
        <dbReference type="ARBA" id="ARBA00047527"/>
    </source>
</evidence>
<evidence type="ECO:0000256" key="5">
    <source>
        <dbReference type="ARBA" id="ARBA00022679"/>
    </source>
</evidence>
<comment type="similarity">
    <text evidence="10">Belongs to the EPSP synthase family. MurA subfamily.</text>
</comment>
<evidence type="ECO:0000256" key="4">
    <source>
        <dbReference type="ARBA" id="ARBA00022618"/>
    </source>
</evidence>
<reference evidence="17" key="1">
    <citation type="submission" date="2013-12" db="EMBL/GenBank/DDBJ databases">
        <title>A Varibaculum cambriense genome reconstructed from a premature infant gut community with otherwise low bacterial novelty that shifts toward anaerobic metabolism during the third week of life.</title>
        <authorList>
            <person name="Brown C.T."/>
            <person name="Sharon I."/>
            <person name="Thomas B.C."/>
            <person name="Castelle C.J."/>
            <person name="Morowitz M.J."/>
            <person name="Banfield J.F."/>
        </authorList>
    </citation>
    <scope>NUCLEOTIDE SEQUENCE</scope>
</reference>
<dbReference type="PANTHER" id="PTHR43783:SF1">
    <property type="entry name" value="UDP-N-ACETYLGLUCOSAMINE 1-CARBOXYVINYLTRANSFERASE"/>
    <property type="match status" value="1"/>
</dbReference>
<name>W1XRH4_9ZZZZ</name>
<dbReference type="PANTHER" id="PTHR43783">
    <property type="entry name" value="UDP-N-ACETYLGLUCOSAMINE 1-CARBOXYVINYLTRANSFERASE"/>
    <property type="match status" value="1"/>
</dbReference>
<evidence type="ECO:0000256" key="2">
    <source>
        <dbReference type="ARBA" id="ARBA00004752"/>
    </source>
</evidence>
<evidence type="ECO:0000256" key="13">
    <source>
        <dbReference type="ARBA" id="ARBA00042443"/>
    </source>
</evidence>
<organism evidence="17">
    <name type="scientific">human gut metagenome</name>
    <dbReference type="NCBI Taxonomy" id="408170"/>
    <lineage>
        <taxon>unclassified sequences</taxon>
        <taxon>metagenomes</taxon>
        <taxon>organismal metagenomes</taxon>
    </lineage>
</organism>
<dbReference type="EMBL" id="AZMM01012744">
    <property type="protein sequence ID" value="ETJ32807.1"/>
    <property type="molecule type" value="Genomic_DNA"/>
</dbReference>
<keyword evidence="5 17" id="KW-0808">Transferase</keyword>
<keyword evidence="6" id="KW-0133">Cell shape</keyword>
<dbReference type="GO" id="GO:0071555">
    <property type="term" value="P:cell wall organization"/>
    <property type="evidence" value="ECO:0007669"/>
    <property type="project" value="UniProtKB-KW"/>
</dbReference>
<dbReference type="InterPro" id="IPR036968">
    <property type="entry name" value="Enolpyruvate_Tfrase_sf"/>
</dbReference>
<evidence type="ECO:0000256" key="6">
    <source>
        <dbReference type="ARBA" id="ARBA00022960"/>
    </source>
</evidence>
<comment type="caution">
    <text evidence="17">The sequence shown here is derived from an EMBL/GenBank/DDBJ whole genome shotgun (WGS) entry which is preliminary data.</text>
</comment>
<dbReference type="InterPro" id="IPR050068">
    <property type="entry name" value="MurA_subfamily"/>
</dbReference>
<evidence type="ECO:0000313" key="17">
    <source>
        <dbReference type="EMBL" id="ETJ32807.1"/>
    </source>
</evidence>
<dbReference type="GO" id="GO:0009252">
    <property type="term" value="P:peptidoglycan biosynthetic process"/>
    <property type="evidence" value="ECO:0007669"/>
    <property type="project" value="UniProtKB-KW"/>
</dbReference>
<dbReference type="Gene3D" id="3.65.10.10">
    <property type="entry name" value="Enolpyruvate transferase domain"/>
    <property type="match status" value="2"/>
</dbReference>
<dbReference type="GO" id="GO:0008760">
    <property type="term" value="F:UDP-N-acetylglucosamine 1-carboxyvinyltransferase activity"/>
    <property type="evidence" value="ECO:0007669"/>
    <property type="project" value="UniProtKB-EC"/>
</dbReference>
<feature type="domain" description="Enolpyruvate transferase" evidence="16">
    <location>
        <begin position="10"/>
        <end position="82"/>
    </location>
</feature>
<comment type="catalytic activity">
    <reaction evidence="15">
        <text>phosphoenolpyruvate + UDP-N-acetyl-alpha-D-glucosamine = UDP-N-acetyl-3-O-(1-carboxyvinyl)-alpha-D-glucosamine + phosphate</text>
        <dbReference type="Rhea" id="RHEA:18681"/>
        <dbReference type="ChEBI" id="CHEBI:43474"/>
        <dbReference type="ChEBI" id="CHEBI:57705"/>
        <dbReference type="ChEBI" id="CHEBI:58702"/>
        <dbReference type="ChEBI" id="CHEBI:68483"/>
        <dbReference type="EC" id="2.5.1.7"/>
    </reaction>
</comment>
<dbReference type="SUPFAM" id="SSF55205">
    <property type="entry name" value="EPT/RTPC-like"/>
    <property type="match status" value="1"/>
</dbReference>
<keyword evidence="7" id="KW-0573">Peptidoglycan synthesis</keyword>
<dbReference type="AlphaFoldDB" id="W1XRH4"/>
<dbReference type="InterPro" id="IPR001986">
    <property type="entry name" value="Enolpyruvate_Tfrase_dom"/>
</dbReference>
<dbReference type="Pfam" id="PF00275">
    <property type="entry name" value="EPSP_synthase"/>
    <property type="match status" value="1"/>
</dbReference>
<keyword evidence="9" id="KW-0961">Cell wall biogenesis/degradation</keyword>
<proteinExistence type="inferred from homology"/>
<comment type="pathway">
    <text evidence="2">Cell wall biogenesis; peptidoglycan biosynthesis.</text>
</comment>
<keyword evidence="3" id="KW-0963">Cytoplasm</keyword>
<comment type="subcellular location">
    <subcellularLocation>
        <location evidence="1">Cytoplasm</location>
    </subcellularLocation>
</comment>
<dbReference type="GO" id="GO:0005737">
    <property type="term" value="C:cytoplasm"/>
    <property type="evidence" value="ECO:0007669"/>
    <property type="project" value="UniProtKB-SubCell"/>
</dbReference>
<evidence type="ECO:0000256" key="11">
    <source>
        <dbReference type="ARBA" id="ARBA00039108"/>
    </source>
</evidence>
<dbReference type="EC" id="2.5.1.7" evidence="11"/>
<evidence type="ECO:0000256" key="3">
    <source>
        <dbReference type="ARBA" id="ARBA00022490"/>
    </source>
</evidence>
<evidence type="ECO:0000256" key="14">
    <source>
        <dbReference type="ARBA" id="ARBA00042842"/>
    </source>
</evidence>
<evidence type="ECO:0000256" key="10">
    <source>
        <dbReference type="ARBA" id="ARBA00038367"/>
    </source>
</evidence>
<evidence type="ECO:0000259" key="16">
    <source>
        <dbReference type="Pfam" id="PF00275"/>
    </source>
</evidence>
<dbReference type="GO" id="GO:0051301">
    <property type="term" value="P:cell division"/>
    <property type="evidence" value="ECO:0007669"/>
    <property type="project" value="UniProtKB-KW"/>
</dbReference>
<gene>
    <name evidence="17" type="ORF">Q604_UNBC12744G0001</name>
</gene>
<feature type="non-terminal residue" evidence="17">
    <location>
        <position position="89"/>
    </location>
</feature>
<evidence type="ECO:0000256" key="12">
    <source>
        <dbReference type="ARBA" id="ARBA00039754"/>
    </source>
</evidence>
<evidence type="ECO:0000256" key="1">
    <source>
        <dbReference type="ARBA" id="ARBA00004496"/>
    </source>
</evidence>
<dbReference type="GO" id="GO:0008360">
    <property type="term" value="P:regulation of cell shape"/>
    <property type="evidence" value="ECO:0007669"/>
    <property type="project" value="UniProtKB-KW"/>
</dbReference>
<evidence type="ECO:0000256" key="9">
    <source>
        <dbReference type="ARBA" id="ARBA00023316"/>
    </source>
</evidence>